<keyword evidence="10" id="KW-1185">Reference proteome</keyword>
<evidence type="ECO:0000256" key="8">
    <source>
        <dbReference type="SAM" id="Phobius"/>
    </source>
</evidence>
<dbReference type="Proteomes" id="UP000078070">
    <property type="component" value="Chromosome"/>
</dbReference>
<dbReference type="NCBIfam" id="TIGR00842">
    <property type="entry name" value="bcct"/>
    <property type="match status" value="1"/>
</dbReference>
<keyword evidence="3" id="KW-0813">Transport</keyword>
<organism evidence="9 10">
    <name type="scientific">Marinobacterium aestuarii</name>
    <dbReference type="NCBI Taxonomy" id="1821621"/>
    <lineage>
        <taxon>Bacteria</taxon>
        <taxon>Pseudomonadati</taxon>
        <taxon>Pseudomonadota</taxon>
        <taxon>Gammaproteobacteria</taxon>
        <taxon>Oceanospirillales</taxon>
        <taxon>Oceanospirillaceae</taxon>
        <taxon>Marinobacterium</taxon>
    </lineage>
</organism>
<evidence type="ECO:0000256" key="2">
    <source>
        <dbReference type="ARBA" id="ARBA00005658"/>
    </source>
</evidence>
<keyword evidence="7 8" id="KW-0472">Membrane</keyword>
<sequence length="535" mass="57928">MVLTKGLCKGINPFIVIISLAVIFAFILYTLLLPEQSASIIDTARTLITLTASSWYVALAGGFLVFCIWITFSRYGQIKLGDDNEKPEFGFFAWFAMVYAAGQGIGIIFWSIAEPMFHFSSGTPFSAAVGDAQAADVAMKVTFFHWGFNAWAIYCVVGLALAFVSYRLKKPLSIRYTLYPLLGDRVDGWIGVLVDIIAVFATLFGIATSLGLGVQQINAGLNAIWDVPQNTSVQLLLVVVITICALISVLTGLKRGIKYLSLSNMWLTLLLLAFFIIFGPTLYILNLLFGVSVDYLVDLVSMNIFLEASTQSIGDADASWKSMWQGWWTVFYWGWWMSWAPFVGVFVARVSRGRTIREFVLGVVGASSLLSFVWLAAYGGTALNIDLFGNGTIAEAVSNNVATALYATFDGMNLGTLGDMAAIAGTLLVASYFITSSDSGTLVLTTIMSEGNQHPLKRHRTFWGVMQGVVAAVLLVAGGSAALSTLQTASIIAALPFSVLMVLMCVALIKGVRQEYQRMESATLAGKVPAGELPQ</sequence>
<accession>A0A1A9EZ21</accession>
<dbReference type="PANTHER" id="PTHR30047">
    <property type="entry name" value="HIGH-AFFINITY CHOLINE TRANSPORT PROTEIN-RELATED"/>
    <property type="match status" value="1"/>
</dbReference>
<reference evidence="10" key="1">
    <citation type="submission" date="2016-05" db="EMBL/GenBank/DDBJ databases">
        <authorList>
            <person name="Baek K."/>
            <person name="Yang S.-J."/>
        </authorList>
    </citation>
    <scope>NUCLEOTIDE SEQUENCE [LARGE SCALE GENOMIC DNA]</scope>
    <source>
        <strain evidence="10">ST58-10</strain>
    </source>
</reference>
<keyword evidence="6 8" id="KW-1133">Transmembrane helix</keyword>
<comment type="subcellular location">
    <subcellularLocation>
        <location evidence="1">Cell membrane</location>
        <topology evidence="1">Multi-pass membrane protein</topology>
    </subcellularLocation>
</comment>
<dbReference type="GO" id="GO:0005886">
    <property type="term" value="C:plasma membrane"/>
    <property type="evidence" value="ECO:0007669"/>
    <property type="project" value="UniProtKB-SubCell"/>
</dbReference>
<dbReference type="PANTHER" id="PTHR30047:SF7">
    <property type="entry name" value="HIGH-AFFINITY CHOLINE TRANSPORT PROTEIN"/>
    <property type="match status" value="1"/>
</dbReference>
<dbReference type="STRING" id="1821621.A8C75_10595"/>
<evidence type="ECO:0000256" key="3">
    <source>
        <dbReference type="ARBA" id="ARBA00022448"/>
    </source>
</evidence>
<name>A0A1A9EZ21_9GAMM</name>
<keyword evidence="5 8" id="KW-0812">Transmembrane</keyword>
<feature type="transmembrane region" description="Helical" evidence="8">
    <location>
        <begin position="265"/>
        <end position="289"/>
    </location>
</feature>
<feature type="transmembrane region" description="Helical" evidence="8">
    <location>
        <begin position="189"/>
        <end position="212"/>
    </location>
</feature>
<feature type="transmembrane region" description="Helical" evidence="8">
    <location>
        <begin position="359"/>
        <end position="378"/>
    </location>
</feature>
<evidence type="ECO:0000256" key="1">
    <source>
        <dbReference type="ARBA" id="ARBA00004651"/>
    </source>
</evidence>
<feature type="transmembrane region" description="Helical" evidence="8">
    <location>
        <begin position="420"/>
        <end position="449"/>
    </location>
</feature>
<keyword evidence="4" id="KW-1003">Cell membrane</keyword>
<dbReference type="InterPro" id="IPR000060">
    <property type="entry name" value="BCCT_transptr"/>
</dbReference>
<feature type="transmembrane region" description="Helical" evidence="8">
    <location>
        <begin position="232"/>
        <end position="253"/>
    </location>
</feature>
<protein>
    <submittedName>
        <fullName evidence="9">Choline transporter</fullName>
    </submittedName>
</protein>
<dbReference type="AlphaFoldDB" id="A0A1A9EZ21"/>
<feature type="transmembrane region" description="Helical" evidence="8">
    <location>
        <begin position="148"/>
        <end position="168"/>
    </location>
</feature>
<evidence type="ECO:0000256" key="4">
    <source>
        <dbReference type="ARBA" id="ARBA00022475"/>
    </source>
</evidence>
<feature type="transmembrane region" description="Helical" evidence="8">
    <location>
        <begin position="12"/>
        <end position="33"/>
    </location>
</feature>
<feature type="transmembrane region" description="Helical" evidence="8">
    <location>
        <begin position="92"/>
        <end position="113"/>
    </location>
</feature>
<dbReference type="EMBL" id="CP015839">
    <property type="protein sequence ID" value="ANG62888.1"/>
    <property type="molecule type" value="Genomic_DNA"/>
</dbReference>
<reference evidence="9 10" key="2">
    <citation type="journal article" date="2018" name="Int. J. Syst. Evol. Microbiol.">
        <title>Marinobacterium aestuarii sp. nov., a benzene-degrading marine bacterium isolated from estuary sediment.</title>
        <authorList>
            <person name="Bae S.S."/>
            <person name="Jung J."/>
            <person name="Chung D."/>
            <person name="Baek K."/>
        </authorList>
    </citation>
    <scope>NUCLEOTIDE SEQUENCE [LARGE SCALE GENOMIC DNA]</scope>
    <source>
        <strain evidence="9 10">ST58-10</strain>
    </source>
</reference>
<evidence type="ECO:0000313" key="9">
    <source>
        <dbReference type="EMBL" id="ANG62888.1"/>
    </source>
</evidence>
<dbReference type="GO" id="GO:0022857">
    <property type="term" value="F:transmembrane transporter activity"/>
    <property type="evidence" value="ECO:0007669"/>
    <property type="project" value="InterPro"/>
</dbReference>
<dbReference type="RefSeq" id="WP_067381802.1">
    <property type="nucleotide sequence ID" value="NZ_CP015839.1"/>
</dbReference>
<gene>
    <name evidence="9" type="ORF">A8C75_10595</name>
</gene>
<feature type="transmembrane region" description="Helical" evidence="8">
    <location>
        <begin position="461"/>
        <end position="483"/>
    </location>
</feature>
<evidence type="ECO:0000256" key="7">
    <source>
        <dbReference type="ARBA" id="ARBA00023136"/>
    </source>
</evidence>
<proteinExistence type="inferred from homology"/>
<feature type="transmembrane region" description="Helical" evidence="8">
    <location>
        <begin position="53"/>
        <end position="72"/>
    </location>
</feature>
<evidence type="ECO:0000256" key="6">
    <source>
        <dbReference type="ARBA" id="ARBA00022989"/>
    </source>
</evidence>
<dbReference type="OrthoDB" id="9775735at2"/>
<dbReference type="KEGG" id="mars:A8C75_10595"/>
<feature type="transmembrane region" description="Helical" evidence="8">
    <location>
        <begin position="489"/>
        <end position="509"/>
    </location>
</feature>
<comment type="similarity">
    <text evidence="2">Belongs to the BCCT transporter (TC 2.A.15) family.</text>
</comment>
<feature type="transmembrane region" description="Helical" evidence="8">
    <location>
        <begin position="330"/>
        <end position="347"/>
    </location>
</feature>
<evidence type="ECO:0000313" key="10">
    <source>
        <dbReference type="Proteomes" id="UP000078070"/>
    </source>
</evidence>
<evidence type="ECO:0000256" key="5">
    <source>
        <dbReference type="ARBA" id="ARBA00022692"/>
    </source>
</evidence>
<dbReference type="Pfam" id="PF02028">
    <property type="entry name" value="BCCT"/>
    <property type="match status" value="1"/>
</dbReference>